<proteinExistence type="predicted"/>
<evidence type="ECO:0000256" key="3">
    <source>
        <dbReference type="SAM" id="SignalP"/>
    </source>
</evidence>
<feature type="signal peptide" evidence="3">
    <location>
        <begin position="1"/>
        <end position="19"/>
    </location>
</feature>
<dbReference type="Proteomes" id="UP001279734">
    <property type="component" value="Unassembled WGS sequence"/>
</dbReference>
<feature type="compositionally biased region" description="Low complexity" evidence="2">
    <location>
        <begin position="117"/>
        <end position="143"/>
    </location>
</feature>
<name>A0AAD3RZV7_NEPGR</name>
<feature type="region of interest" description="Disordered" evidence="2">
    <location>
        <begin position="110"/>
        <end position="151"/>
    </location>
</feature>
<gene>
    <name evidence="5" type="ORF">Nepgr_003629</name>
</gene>
<evidence type="ECO:0000313" key="6">
    <source>
        <dbReference type="Proteomes" id="UP001279734"/>
    </source>
</evidence>
<dbReference type="InterPro" id="IPR044788">
    <property type="entry name" value="X8_dom_prot"/>
</dbReference>
<evidence type="ECO:0000256" key="2">
    <source>
        <dbReference type="SAM" id="MobiDB-lite"/>
    </source>
</evidence>
<sequence length="185" mass="18989">MAIFLFLALLFGFNRYSSATYCLCLDGLSDSVLQADIDYACGTGADCSAILQNGACYQPNTVKDHCDYAVNSYYQRQDQVAGSCNFTGSATTSSSLPSTVVSGCTYPASPSQAGANATTPTSSTGTPTTTTTAGTPTSSTPTSIDGGSGLSPTGATYSSNHVITPGYNFLCLSSTLFLLSWSSVS</sequence>
<dbReference type="AlphaFoldDB" id="A0AAD3RZV7"/>
<feature type="domain" description="X8" evidence="4">
    <location>
        <begin position="20"/>
        <end position="106"/>
    </location>
</feature>
<comment type="caution">
    <text evidence="5">The sequence shown here is derived from an EMBL/GenBank/DDBJ whole genome shotgun (WGS) entry which is preliminary data.</text>
</comment>
<dbReference type="InterPro" id="IPR012946">
    <property type="entry name" value="X8"/>
</dbReference>
<protein>
    <recommendedName>
        <fullName evidence="4">X8 domain-containing protein</fullName>
    </recommendedName>
</protein>
<evidence type="ECO:0000256" key="1">
    <source>
        <dbReference type="ARBA" id="ARBA00022729"/>
    </source>
</evidence>
<feature type="chain" id="PRO_5042204524" description="X8 domain-containing protein" evidence="3">
    <location>
        <begin position="20"/>
        <end position="185"/>
    </location>
</feature>
<evidence type="ECO:0000313" key="5">
    <source>
        <dbReference type="EMBL" id="GMH01790.1"/>
    </source>
</evidence>
<evidence type="ECO:0000259" key="4">
    <source>
        <dbReference type="SMART" id="SM00768"/>
    </source>
</evidence>
<dbReference type="Gene3D" id="1.20.58.1040">
    <property type="match status" value="1"/>
</dbReference>
<dbReference type="Pfam" id="PF07983">
    <property type="entry name" value="X8"/>
    <property type="match status" value="1"/>
</dbReference>
<accession>A0AAD3RZV7</accession>
<dbReference type="PANTHER" id="PTHR31044:SF60">
    <property type="entry name" value="PLASMODESMATA CALLOSE-BINDING PROTEIN 4"/>
    <property type="match status" value="1"/>
</dbReference>
<dbReference type="GO" id="GO:0009506">
    <property type="term" value="C:plasmodesma"/>
    <property type="evidence" value="ECO:0007669"/>
    <property type="project" value="UniProtKB-ARBA"/>
</dbReference>
<dbReference type="SMART" id="SM00768">
    <property type="entry name" value="X8"/>
    <property type="match status" value="1"/>
</dbReference>
<organism evidence="5 6">
    <name type="scientific">Nepenthes gracilis</name>
    <name type="common">Slender pitcher plant</name>
    <dbReference type="NCBI Taxonomy" id="150966"/>
    <lineage>
        <taxon>Eukaryota</taxon>
        <taxon>Viridiplantae</taxon>
        <taxon>Streptophyta</taxon>
        <taxon>Embryophyta</taxon>
        <taxon>Tracheophyta</taxon>
        <taxon>Spermatophyta</taxon>
        <taxon>Magnoliopsida</taxon>
        <taxon>eudicotyledons</taxon>
        <taxon>Gunneridae</taxon>
        <taxon>Pentapetalae</taxon>
        <taxon>Caryophyllales</taxon>
        <taxon>Nepenthaceae</taxon>
        <taxon>Nepenthes</taxon>
    </lineage>
</organism>
<reference evidence="5" key="1">
    <citation type="submission" date="2023-05" db="EMBL/GenBank/DDBJ databases">
        <title>Nepenthes gracilis genome sequencing.</title>
        <authorList>
            <person name="Fukushima K."/>
        </authorList>
    </citation>
    <scope>NUCLEOTIDE SEQUENCE</scope>
    <source>
        <strain evidence="5">SING2019-196</strain>
    </source>
</reference>
<keyword evidence="6" id="KW-1185">Reference proteome</keyword>
<dbReference type="PANTHER" id="PTHR31044">
    <property type="entry name" value="BETA-1,3 GLUCANASE"/>
    <property type="match status" value="1"/>
</dbReference>
<keyword evidence="1 3" id="KW-0732">Signal</keyword>
<dbReference type="EMBL" id="BSYO01000003">
    <property type="protein sequence ID" value="GMH01790.1"/>
    <property type="molecule type" value="Genomic_DNA"/>
</dbReference>